<protein>
    <submittedName>
        <fullName evidence="2">Long-chain N-acyl amino acid synthase</fullName>
    </submittedName>
</protein>
<proteinExistence type="predicted"/>
<organism evidence="2 3">
    <name type="scientific">Massilia cavernae</name>
    <dbReference type="NCBI Taxonomy" id="2320864"/>
    <lineage>
        <taxon>Bacteria</taxon>
        <taxon>Pseudomonadati</taxon>
        <taxon>Pseudomonadota</taxon>
        <taxon>Betaproteobacteria</taxon>
        <taxon>Burkholderiales</taxon>
        <taxon>Oxalobacteraceae</taxon>
        <taxon>Telluria group</taxon>
        <taxon>Massilia</taxon>
    </lineage>
</organism>
<evidence type="ECO:0000259" key="1">
    <source>
        <dbReference type="Pfam" id="PF21926"/>
    </source>
</evidence>
<comment type="caution">
    <text evidence="2">The sequence shown here is derived from an EMBL/GenBank/DDBJ whole genome shotgun (WGS) entry which is preliminary data.</text>
</comment>
<feature type="domain" description="N-acyl amino acid synthase FeeM catalytic core" evidence="1">
    <location>
        <begin position="53"/>
        <end position="201"/>
    </location>
</feature>
<dbReference type="AlphaFoldDB" id="A0A418Y8A9"/>
<dbReference type="Proteomes" id="UP000284006">
    <property type="component" value="Unassembled WGS sequence"/>
</dbReference>
<name>A0A418Y8A9_9BURK</name>
<accession>A0A418Y8A9</accession>
<gene>
    <name evidence="2" type="ORF">D3872_00540</name>
</gene>
<dbReference type="InterPro" id="IPR016181">
    <property type="entry name" value="Acyl_CoA_acyltransferase"/>
</dbReference>
<sequence>MLNDELPIASFVCPTGLRELCIGEQGMDARLDHPLDVQVFHIRLANSAGRREAASLLIRKMYGWRGYAFEPGEEHEANKVTLYAETGGMVVGTMSLCLDRDTRLPADENFRDMLDGLRAQGRRLCEPSRLAIDKGVTKRVFAALIHISYIYAHNIHRFSDYVIEVNPRHVMFYKRMLGFGDFGGERPCTRVGAPAVLLRLELEYMGEQIRKWGGLMEAHGEERSFYPYFFPAWDEPGITARLLTGRS</sequence>
<reference evidence="2 3" key="1">
    <citation type="submission" date="2018-09" db="EMBL/GenBank/DDBJ databases">
        <authorList>
            <person name="Zhu H."/>
        </authorList>
    </citation>
    <scope>NUCLEOTIDE SEQUENCE [LARGE SCALE GENOMIC DNA]</scope>
    <source>
        <strain evidence="2 3">K1S02-61</strain>
    </source>
</reference>
<dbReference type="InterPro" id="IPR054597">
    <property type="entry name" value="FeeM_cat"/>
</dbReference>
<dbReference type="SUPFAM" id="SSF55729">
    <property type="entry name" value="Acyl-CoA N-acyltransferases (Nat)"/>
    <property type="match status" value="1"/>
</dbReference>
<keyword evidence="3" id="KW-1185">Reference proteome</keyword>
<dbReference type="EMBL" id="QYUP01000008">
    <property type="protein sequence ID" value="RJG27620.1"/>
    <property type="molecule type" value="Genomic_DNA"/>
</dbReference>
<dbReference type="OrthoDB" id="9783696at2"/>
<evidence type="ECO:0000313" key="2">
    <source>
        <dbReference type="EMBL" id="RJG27620.1"/>
    </source>
</evidence>
<dbReference type="RefSeq" id="WP_119808966.1">
    <property type="nucleotide sequence ID" value="NZ_QYUP01000008.1"/>
</dbReference>
<evidence type="ECO:0000313" key="3">
    <source>
        <dbReference type="Proteomes" id="UP000284006"/>
    </source>
</evidence>
<dbReference type="Gene3D" id="3.40.630.30">
    <property type="match status" value="1"/>
</dbReference>
<dbReference type="Pfam" id="PF21926">
    <property type="entry name" value="FeeM"/>
    <property type="match status" value="1"/>
</dbReference>